<dbReference type="AlphaFoldDB" id="A0A1E5IWQ5"/>
<dbReference type="STRING" id="23.BEL05_08305"/>
<evidence type="ECO:0000313" key="1">
    <source>
        <dbReference type="EMBL" id="OEG74333.1"/>
    </source>
</evidence>
<sequence>MTMNVSKIITVLLILIIGSLVLPLAAKPSVKSLPMHLSACDSTECSKKFKEYKTLSRYGHSDAMYTLAEMYRVGYGANIDMRLATKWYRRAARLGNPFAQYKAAIIYLQDTEEQDVDKAMRYLRSANRADLSEATHLLGMLYLEGDLVEKDAEKSKEYLTKAYEAEYPPTMMLLAEASDVALASQVLAANTVKHKKQSIAAPIDEMEVIEVQGLSLEEVFSYHISIMRNGVPDGANGTGTSLRGRTCGEMIACNTETDKERIRDFLMSTW</sequence>
<dbReference type="Pfam" id="PF08238">
    <property type="entry name" value="Sel1"/>
    <property type="match status" value="3"/>
</dbReference>
<evidence type="ECO:0008006" key="3">
    <source>
        <dbReference type="Google" id="ProtNLM"/>
    </source>
</evidence>
<dbReference type="Proteomes" id="UP000095230">
    <property type="component" value="Unassembled WGS sequence"/>
</dbReference>
<organism evidence="1 2">
    <name type="scientific">Shewanella colwelliana</name>
    <name type="common">Alteromonas colwelliana</name>
    <dbReference type="NCBI Taxonomy" id="23"/>
    <lineage>
        <taxon>Bacteria</taxon>
        <taxon>Pseudomonadati</taxon>
        <taxon>Pseudomonadota</taxon>
        <taxon>Gammaproteobacteria</taxon>
        <taxon>Alteromonadales</taxon>
        <taxon>Shewanellaceae</taxon>
        <taxon>Shewanella</taxon>
    </lineage>
</organism>
<dbReference type="EMBL" id="MCBT01000023">
    <property type="protein sequence ID" value="OEG74333.1"/>
    <property type="molecule type" value="Genomic_DNA"/>
</dbReference>
<dbReference type="Gene3D" id="1.25.40.10">
    <property type="entry name" value="Tetratricopeptide repeat domain"/>
    <property type="match status" value="1"/>
</dbReference>
<dbReference type="InterPro" id="IPR052945">
    <property type="entry name" value="Mitotic_Regulator"/>
</dbReference>
<evidence type="ECO:0000313" key="2">
    <source>
        <dbReference type="Proteomes" id="UP000095230"/>
    </source>
</evidence>
<name>A0A1E5IWQ5_SHECO</name>
<dbReference type="InterPro" id="IPR006597">
    <property type="entry name" value="Sel1-like"/>
</dbReference>
<dbReference type="SUPFAM" id="SSF81901">
    <property type="entry name" value="HCP-like"/>
    <property type="match status" value="1"/>
</dbReference>
<dbReference type="PANTHER" id="PTHR43628:SF1">
    <property type="entry name" value="CHITIN SYNTHASE REGULATORY FACTOR 2-RELATED"/>
    <property type="match status" value="1"/>
</dbReference>
<proteinExistence type="predicted"/>
<accession>A0A1E5IWQ5</accession>
<dbReference type="InterPro" id="IPR011990">
    <property type="entry name" value="TPR-like_helical_dom_sf"/>
</dbReference>
<dbReference type="PANTHER" id="PTHR43628">
    <property type="entry name" value="ACTIVATOR OF C KINASE PROTEIN 1-RELATED"/>
    <property type="match status" value="1"/>
</dbReference>
<reference evidence="1 2" key="1">
    <citation type="submission" date="2016-07" db="EMBL/GenBank/DDBJ databases">
        <title>Whole-genome of two Shewanella species isolated from a digestive organ of sea cucumber Apostichopus japonicus Selenka 1867.</title>
        <authorList>
            <person name="Hong H.-H."/>
            <person name="Choi H."/>
            <person name="Cheon S."/>
            <person name="Oh J.-S."/>
            <person name="Lee H.-G."/>
            <person name="Park C."/>
        </authorList>
    </citation>
    <scope>NUCLEOTIDE SEQUENCE [LARGE SCALE GENOMIC DNA]</scope>
    <source>
        <strain evidence="1 2">CSB03KR</strain>
    </source>
</reference>
<protein>
    <recommendedName>
        <fullName evidence="3">Sel1 repeat family protein</fullName>
    </recommendedName>
</protein>
<dbReference type="OrthoDB" id="6270569at2"/>
<comment type="caution">
    <text evidence="1">The sequence shown here is derived from an EMBL/GenBank/DDBJ whole genome shotgun (WGS) entry which is preliminary data.</text>
</comment>
<gene>
    <name evidence="1" type="ORF">BEL05_08305</name>
</gene>
<dbReference type="SMART" id="SM00671">
    <property type="entry name" value="SEL1"/>
    <property type="match status" value="3"/>
</dbReference>